<dbReference type="InterPro" id="IPR039499">
    <property type="entry name" value="LURA1/LRA25"/>
</dbReference>
<feature type="region of interest" description="Disordered" evidence="2">
    <location>
        <begin position="107"/>
        <end position="132"/>
    </location>
</feature>
<accession>A0A9P0CNU9</accession>
<dbReference type="PANTHER" id="PTHR46949">
    <property type="entry name" value="LEUCINE REPEAT ADAPTER PROTEIN 25"/>
    <property type="match status" value="1"/>
</dbReference>
<feature type="compositionally biased region" description="Low complexity" evidence="2">
    <location>
        <begin position="153"/>
        <end position="165"/>
    </location>
</feature>
<dbReference type="Proteomes" id="UP001153636">
    <property type="component" value="Chromosome 13"/>
</dbReference>
<dbReference type="OrthoDB" id="1681166at2759"/>
<keyword evidence="4" id="KW-1185">Reference proteome</keyword>
<evidence type="ECO:0000256" key="1">
    <source>
        <dbReference type="ARBA" id="ARBA00038125"/>
    </source>
</evidence>
<feature type="region of interest" description="Disordered" evidence="2">
    <location>
        <begin position="145"/>
        <end position="165"/>
    </location>
</feature>
<dbReference type="AlphaFoldDB" id="A0A9P0CNU9"/>
<protein>
    <recommendedName>
        <fullName evidence="5">Protein FAM89A</fullName>
    </recommendedName>
</protein>
<comment type="similarity">
    <text evidence="1">Belongs to the FAM89 family.</text>
</comment>
<dbReference type="PANTHER" id="PTHR46949:SF1">
    <property type="entry name" value="AT07979P2"/>
    <property type="match status" value="1"/>
</dbReference>
<reference evidence="3" key="1">
    <citation type="submission" date="2022-01" db="EMBL/GenBank/DDBJ databases">
        <authorList>
            <person name="King R."/>
        </authorList>
    </citation>
    <scope>NUCLEOTIDE SEQUENCE</scope>
</reference>
<organism evidence="3 4">
    <name type="scientific">Psylliodes chrysocephalus</name>
    <dbReference type="NCBI Taxonomy" id="3402493"/>
    <lineage>
        <taxon>Eukaryota</taxon>
        <taxon>Metazoa</taxon>
        <taxon>Ecdysozoa</taxon>
        <taxon>Arthropoda</taxon>
        <taxon>Hexapoda</taxon>
        <taxon>Insecta</taxon>
        <taxon>Pterygota</taxon>
        <taxon>Neoptera</taxon>
        <taxon>Endopterygota</taxon>
        <taxon>Coleoptera</taxon>
        <taxon>Polyphaga</taxon>
        <taxon>Cucujiformia</taxon>
        <taxon>Chrysomeloidea</taxon>
        <taxon>Chrysomelidae</taxon>
        <taxon>Galerucinae</taxon>
        <taxon>Alticini</taxon>
        <taxon>Psylliodes</taxon>
    </lineage>
</organism>
<gene>
    <name evidence="3" type="ORF">PSYICH_LOCUS3566</name>
</gene>
<proteinExistence type="inferred from homology"/>
<evidence type="ECO:0000313" key="3">
    <source>
        <dbReference type="EMBL" id="CAH1102519.1"/>
    </source>
</evidence>
<evidence type="ECO:0008006" key="5">
    <source>
        <dbReference type="Google" id="ProtNLM"/>
    </source>
</evidence>
<evidence type="ECO:0000256" key="2">
    <source>
        <dbReference type="SAM" id="MobiDB-lite"/>
    </source>
</evidence>
<feature type="compositionally biased region" description="Low complexity" evidence="2">
    <location>
        <begin position="33"/>
        <end position="43"/>
    </location>
</feature>
<sequence length="165" mass="18273">MSLPGLPPLPKSLSGFKLSEFQSQLPPTPVRTSSIRSTSSQHSSNSMIYESTIQFIPVGNSSRKATNLETKLSILKQEMYNLRQLDLSLLSQLWALNESLQEYRQMLQEQEDRVLSPPSPSPTPSSGEDIEEEFYMSATSLSFRSSAQVIPGRRTSNSSNTSSLG</sequence>
<name>A0A9P0CNU9_9CUCU</name>
<dbReference type="EMBL" id="OV651825">
    <property type="protein sequence ID" value="CAH1102519.1"/>
    <property type="molecule type" value="Genomic_DNA"/>
</dbReference>
<dbReference type="Pfam" id="PF14854">
    <property type="entry name" value="LURAP"/>
    <property type="match status" value="1"/>
</dbReference>
<evidence type="ECO:0000313" key="4">
    <source>
        <dbReference type="Proteomes" id="UP001153636"/>
    </source>
</evidence>
<feature type="region of interest" description="Disordered" evidence="2">
    <location>
        <begin position="23"/>
        <end position="43"/>
    </location>
</feature>